<feature type="compositionally biased region" description="Polar residues" evidence="2">
    <location>
        <begin position="564"/>
        <end position="573"/>
    </location>
</feature>
<dbReference type="EMBL" id="CP086716">
    <property type="protein sequence ID" value="WOO80369.1"/>
    <property type="molecule type" value="Genomic_DNA"/>
</dbReference>
<feature type="region of interest" description="Disordered" evidence="2">
    <location>
        <begin position="196"/>
        <end position="223"/>
    </location>
</feature>
<evidence type="ECO:0000256" key="3">
    <source>
        <dbReference type="SAM" id="SignalP"/>
    </source>
</evidence>
<feature type="compositionally biased region" description="Low complexity" evidence="2">
    <location>
        <begin position="703"/>
        <end position="714"/>
    </location>
</feature>
<feature type="compositionally biased region" description="Polar residues" evidence="2">
    <location>
        <begin position="477"/>
        <end position="493"/>
    </location>
</feature>
<feature type="compositionally biased region" description="Acidic residues" evidence="2">
    <location>
        <begin position="92"/>
        <end position="106"/>
    </location>
</feature>
<feature type="signal peptide" evidence="3">
    <location>
        <begin position="1"/>
        <end position="24"/>
    </location>
</feature>
<feature type="compositionally biased region" description="Low complexity" evidence="2">
    <location>
        <begin position="536"/>
        <end position="551"/>
    </location>
</feature>
<evidence type="ECO:0000256" key="1">
    <source>
        <dbReference type="PROSITE-ProRule" id="PRU00042"/>
    </source>
</evidence>
<gene>
    <name evidence="5" type="ORF">LOC62_03G003886</name>
</gene>
<evidence type="ECO:0000256" key="2">
    <source>
        <dbReference type="SAM" id="MobiDB-lite"/>
    </source>
</evidence>
<feature type="compositionally biased region" description="Low complexity" evidence="2">
    <location>
        <begin position="82"/>
        <end position="91"/>
    </location>
</feature>
<feature type="compositionally biased region" description="Basic and acidic residues" evidence="2">
    <location>
        <begin position="595"/>
        <end position="623"/>
    </location>
</feature>
<dbReference type="Gene3D" id="3.30.160.60">
    <property type="entry name" value="Classic Zinc Finger"/>
    <property type="match status" value="1"/>
</dbReference>
<organism evidence="5 6">
    <name type="scientific">Vanrija pseudolonga</name>
    <dbReference type="NCBI Taxonomy" id="143232"/>
    <lineage>
        <taxon>Eukaryota</taxon>
        <taxon>Fungi</taxon>
        <taxon>Dikarya</taxon>
        <taxon>Basidiomycota</taxon>
        <taxon>Agaricomycotina</taxon>
        <taxon>Tremellomycetes</taxon>
        <taxon>Trichosporonales</taxon>
        <taxon>Trichosporonaceae</taxon>
        <taxon>Vanrija</taxon>
    </lineage>
</organism>
<proteinExistence type="predicted"/>
<reference evidence="5" key="1">
    <citation type="submission" date="2023-10" db="EMBL/GenBank/DDBJ databases">
        <authorList>
            <person name="Noh H."/>
        </authorList>
    </citation>
    <scope>NUCLEOTIDE SEQUENCE</scope>
    <source>
        <strain evidence="5">DUCC4014</strain>
    </source>
</reference>
<dbReference type="RefSeq" id="XP_062626401.1">
    <property type="nucleotide sequence ID" value="XM_062770417.1"/>
</dbReference>
<evidence type="ECO:0000313" key="5">
    <source>
        <dbReference type="EMBL" id="WOO80369.1"/>
    </source>
</evidence>
<feature type="compositionally biased region" description="Low complexity" evidence="2">
    <location>
        <begin position="461"/>
        <end position="472"/>
    </location>
</feature>
<accession>A0AAF1BL42</accession>
<dbReference type="Proteomes" id="UP000827549">
    <property type="component" value="Chromosome 3"/>
</dbReference>
<feature type="compositionally biased region" description="Acidic residues" evidence="2">
    <location>
        <begin position="333"/>
        <end position="346"/>
    </location>
</feature>
<keyword evidence="3" id="KW-0732">Signal</keyword>
<feature type="region of interest" description="Disordered" evidence="2">
    <location>
        <begin position="48"/>
        <end position="121"/>
    </location>
</feature>
<feature type="compositionally biased region" description="Basic and acidic residues" evidence="2">
    <location>
        <begin position="312"/>
        <end position="332"/>
    </location>
</feature>
<dbReference type="PROSITE" id="PS50157">
    <property type="entry name" value="ZINC_FINGER_C2H2_2"/>
    <property type="match status" value="1"/>
</dbReference>
<feature type="compositionally biased region" description="Polar residues" evidence="2">
    <location>
        <begin position="348"/>
        <end position="371"/>
    </location>
</feature>
<dbReference type="InterPro" id="IPR013087">
    <property type="entry name" value="Znf_C2H2_type"/>
</dbReference>
<evidence type="ECO:0000259" key="4">
    <source>
        <dbReference type="PROSITE" id="PS50157"/>
    </source>
</evidence>
<feature type="chain" id="PRO_5041920958" description="C2H2-type domain-containing protein" evidence="3">
    <location>
        <begin position="25"/>
        <end position="768"/>
    </location>
</feature>
<evidence type="ECO:0000313" key="6">
    <source>
        <dbReference type="Proteomes" id="UP000827549"/>
    </source>
</evidence>
<dbReference type="GeneID" id="87807127"/>
<feature type="region of interest" description="Disordered" evidence="2">
    <location>
        <begin position="301"/>
        <end position="768"/>
    </location>
</feature>
<dbReference type="AlphaFoldDB" id="A0AAF1BL42"/>
<dbReference type="GO" id="GO:0008270">
    <property type="term" value="F:zinc ion binding"/>
    <property type="evidence" value="ECO:0007669"/>
    <property type="project" value="UniProtKB-KW"/>
</dbReference>
<keyword evidence="6" id="KW-1185">Reference proteome</keyword>
<keyword evidence="1" id="KW-0479">Metal-binding</keyword>
<name>A0AAF1BL42_9TREE</name>
<keyword evidence="1" id="KW-0862">Zinc</keyword>
<feature type="compositionally biased region" description="Polar residues" evidence="2">
    <location>
        <begin position="395"/>
        <end position="427"/>
    </location>
</feature>
<feature type="domain" description="C2H2-type" evidence="4">
    <location>
        <begin position="177"/>
        <end position="205"/>
    </location>
</feature>
<protein>
    <recommendedName>
        <fullName evidence="4">C2H2-type domain-containing protein</fullName>
    </recommendedName>
</protein>
<dbReference type="PROSITE" id="PS00028">
    <property type="entry name" value="ZINC_FINGER_C2H2_1"/>
    <property type="match status" value="1"/>
</dbReference>
<dbReference type="SMART" id="SM00355">
    <property type="entry name" value="ZnF_C2H2"/>
    <property type="match status" value="3"/>
</dbReference>
<sequence>METLVALLLGALLVLLYYRLPAAAASTHEAVCHCHDCTQLRHGAGASASASAQSSPVKRAVSSSTPAVVPREPARVEPPSEPVSAPEAPATAEDDWPEVEVQDEPAPESSLNTHSPSFPRDPLPHLVPTFKGKPKAPGKFVCDECQPPRHFVAPFALKNHKTDAHPTRAKDKPKRPFGCRYCREGFPSYAELAAHSSAAHPERASRAGGAQDAEDPWHQPSTPAATLPCPKCLATFASEDALQEHAADAFAHSLTDSPHWPSLNKPAEQKRVVWPVSATEPDTVAEPEVVVEEEAVAPVVWGEDGWPVSPGVKDKGEDKDHDEGEAVEKEGGDDVQDVDDTSEDEGASPTSAIILTPTGAANLSENQSDTCAASPEPAGLTESTTEEAPTDDAKATSTPEASPPTLTTELAPPFSTTPAKLATTPSKSAPVYESKTPAPAARAMAHLTATSFTPVAPGADPSSPSFSFTPTPHKFSWSRNNASSTPTSGSSLVPTPDMPRPATPSQVPTASPLPPATPPSWADESLPVSPTSPTNALTRTTSASSALSSSSIWGPPANAYKTGFVTSFSQPESSPEPAPNPYGGLAGKDAPWKAAEWRLRKPIERTERPERSDRPPRKDKDRSSIPPPFPLEQREWASVPAYSEPSGDLYSRAGGQERAGRGGKKRGGGKRGGGRTAAPLQPIFDEWTNLETAAATGKPKAPSVGSSSSGQSVRGHGRGRGASFASRGGRGGAARQREAHVPGSTGWVDQHVLPQPIAADGEDPYGGW</sequence>
<feature type="compositionally biased region" description="Basic residues" evidence="2">
    <location>
        <begin position="661"/>
        <end position="673"/>
    </location>
</feature>
<keyword evidence="1" id="KW-0863">Zinc-finger</keyword>